<proteinExistence type="predicted"/>
<organism evidence="1 2">
    <name type="scientific">Chaetomium tenue</name>
    <dbReference type="NCBI Taxonomy" id="1854479"/>
    <lineage>
        <taxon>Eukaryota</taxon>
        <taxon>Fungi</taxon>
        <taxon>Dikarya</taxon>
        <taxon>Ascomycota</taxon>
        <taxon>Pezizomycotina</taxon>
        <taxon>Sordariomycetes</taxon>
        <taxon>Sordariomycetidae</taxon>
        <taxon>Sordariales</taxon>
        <taxon>Chaetomiaceae</taxon>
        <taxon>Chaetomium</taxon>
    </lineage>
</organism>
<gene>
    <name evidence="1" type="ORF">F5144DRAFT_121409</name>
</gene>
<protein>
    <submittedName>
        <fullName evidence="1">Major facilitator superfamily-domain-containing protein</fullName>
    </submittedName>
</protein>
<name>A0ACB7PJ32_9PEZI</name>
<accession>A0ACB7PJ32</accession>
<comment type="caution">
    <text evidence="1">The sequence shown here is derived from an EMBL/GenBank/DDBJ whole genome shotgun (WGS) entry which is preliminary data.</text>
</comment>
<keyword evidence="2" id="KW-1185">Reference proteome</keyword>
<reference evidence="1 2" key="1">
    <citation type="journal article" date="2021" name="Nat. Commun.">
        <title>Genetic determinants of endophytism in the Arabidopsis root mycobiome.</title>
        <authorList>
            <person name="Mesny F."/>
            <person name="Miyauchi S."/>
            <person name="Thiergart T."/>
            <person name="Pickel B."/>
            <person name="Atanasova L."/>
            <person name="Karlsson M."/>
            <person name="Huettel B."/>
            <person name="Barry K.W."/>
            <person name="Haridas S."/>
            <person name="Chen C."/>
            <person name="Bauer D."/>
            <person name="Andreopoulos W."/>
            <person name="Pangilinan J."/>
            <person name="LaButti K."/>
            <person name="Riley R."/>
            <person name="Lipzen A."/>
            <person name="Clum A."/>
            <person name="Drula E."/>
            <person name="Henrissat B."/>
            <person name="Kohler A."/>
            <person name="Grigoriev I.V."/>
            <person name="Martin F.M."/>
            <person name="Hacquard S."/>
        </authorList>
    </citation>
    <scope>NUCLEOTIDE SEQUENCE [LARGE SCALE GENOMIC DNA]</scope>
    <source>
        <strain evidence="1 2">MPI-SDFR-AT-0079</strain>
    </source>
</reference>
<evidence type="ECO:0000313" key="1">
    <source>
        <dbReference type="EMBL" id="KAH6641073.1"/>
    </source>
</evidence>
<evidence type="ECO:0000313" key="2">
    <source>
        <dbReference type="Proteomes" id="UP000724584"/>
    </source>
</evidence>
<dbReference type="Proteomes" id="UP000724584">
    <property type="component" value="Unassembled WGS sequence"/>
</dbReference>
<dbReference type="EMBL" id="JAGIZQ010000002">
    <property type="protein sequence ID" value="KAH6641073.1"/>
    <property type="molecule type" value="Genomic_DNA"/>
</dbReference>
<sequence length="606" mass="63342">MPSPTTAGPASSEATLAPDSDKPRAPSPAPGNETDTTRAPSPSPGDETKTARAASPTPGDETDKTRAASPATLENEMKDPEAGVVKEKPAEAEEIEYPTGVAFTFIVVALVLSVFLVSLDMTIVATAIPRITDEFKGLEDVAWYGSAFFMTVGGFQSTWGKIFKYFPLKISFLISIFIFEVGSLICGVAPNSTALIVGRAIAGVGAAGIGSGAYTIIAFTAPPKKRPIFTGIVGTAYGIAAVVGPLIGGAFADHVTWRWCFYINLPIGGLSGLIILFFFSAPKGAKPVDAPLKEKLLQMDPLGTALVMGGVISYILALQYGGQTMAWNDPTVIGLIVGFVLIFIVFGIWEYYNGERSMVVPRLFAQRQVWVSSIFSFLFAGAYFIVIYYLPIYFQSIDNSSPTDSGVRNLPLILSVTVATIVSGVGISATGLAAPVAVFGAILATIAAGLLYTLDIGTESGKWIGYQILGGFGWGLAFQVPIVIGQATAAPEDISSVTAIILFLQTVGGAFLVSAAQSAFVNRMVHELATSAPSVNPLMVLGTGATQLRAVFPPDVVPGVLAAYMAGIKTALAIALASVGIAFCVSLFSNFKRLNPQTLKTAGAAA</sequence>